<dbReference type="InterPro" id="IPR016161">
    <property type="entry name" value="Ald_DH/histidinol_DH"/>
</dbReference>
<dbReference type="Gene3D" id="3.40.309.10">
    <property type="entry name" value="Aldehyde Dehydrogenase, Chain A, domain 2"/>
    <property type="match status" value="1"/>
</dbReference>
<dbReference type="GO" id="GO:0102810">
    <property type="term" value="F:glutarate-semialdehyde dehydrogenase (NADP+) activity"/>
    <property type="evidence" value="ECO:0007669"/>
    <property type="project" value="UniProtKB-EC"/>
</dbReference>
<evidence type="ECO:0000256" key="1">
    <source>
        <dbReference type="ARBA" id="ARBA00023002"/>
    </source>
</evidence>
<keyword evidence="6" id="KW-1185">Reference proteome</keyword>
<comment type="similarity">
    <text evidence="3">Belongs to the aldehyde dehydrogenase family.</text>
</comment>
<dbReference type="InterPro" id="IPR016163">
    <property type="entry name" value="Ald_DH_C"/>
</dbReference>
<dbReference type="PROSITE" id="PS00070">
    <property type="entry name" value="ALDEHYDE_DEHYDR_CYS"/>
    <property type="match status" value="1"/>
</dbReference>
<dbReference type="GO" id="GO:0036243">
    <property type="term" value="F:succinate-semialdehyde dehydrogenase (NADP+) activity"/>
    <property type="evidence" value="ECO:0007669"/>
    <property type="project" value="UniProtKB-EC"/>
</dbReference>
<dbReference type="InterPro" id="IPR016160">
    <property type="entry name" value="Ald_DH_CS_CYS"/>
</dbReference>
<dbReference type="InterPro" id="IPR029510">
    <property type="entry name" value="Ald_DH_CS_GLU"/>
</dbReference>
<proteinExistence type="inferred from homology"/>
<dbReference type="Proteomes" id="UP001232973">
    <property type="component" value="Unassembled WGS sequence"/>
</dbReference>
<dbReference type="InterPro" id="IPR016162">
    <property type="entry name" value="Ald_DH_N"/>
</dbReference>
<evidence type="ECO:0000313" key="5">
    <source>
        <dbReference type="EMBL" id="MDQ0189499.1"/>
    </source>
</evidence>
<dbReference type="Pfam" id="PF00171">
    <property type="entry name" value="Aldedh"/>
    <property type="match status" value="1"/>
</dbReference>
<dbReference type="InterPro" id="IPR050740">
    <property type="entry name" value="Aldehyde_DH_Superfamily"/>
</dbReference>
<dbReference type="InterPro" id="IPR015590">
    <property type="entry name" value="Aldehyde_DH_dom"/>
</dbReference>
<dbReference type="EMBL" id="JAUSTP010000008">
    <property type="protein sequence ID" value="MDQ0189499.1"/>
    <property type="molecule type" value="Genomic_DNA"/>
</dbReference>
<dbReference type="Gene3D" id="3.40.605.10">
    <property type="entry name" value="Aldehyde Dehydrogenase, Chain A, domain 1"/>
    <property type="match status" value="1"/>
</dbReference>
<accession>A0ABT9XHJ1</accession>
<comment type="caution">
    <text evidence="5">The sequence shown here is derived from an EMBL/GenBank/DDBJ whole genome shotgun (WGS) entry which is preliminary data.</text>
</comment>
<organism evidence="5 6">
    <name type="scientific">Alicyclobacillus cycloheptanicus</name>
    <dbReference type="NCBI Taxonomy" id="1457"/>
    <lineage>
        <taxon>Bacteria</taxon>
        <taxon>Bacillati</taxon>
        <taxon>Bacillota</taxon>
        <taxon>Bacilli</taxon>
        <taxon>Bacillales</taxon>
        <taxon>Alicyclobacillaceae</taxon>
        <taxon>Alicyclobacillus</taxon>
    </lineage>
</organism>
<dbReference type="RefSeq" id="WP_274456304.1">
    <property type="nucleotide sequence ID" value="NZ_CP067097.1"/>
</dbReference>
<dbReference type="EC" id="1.2.1.79" evidence="5"/>
<feature type="active site" evidence="2">
    <location>
        <position position="253"/>
    </location>
</feature>
<dbReference type="EC" id="1.2.1.20" evidence="5"/>
<evidence type="ECO:0000256" key="2">
    <source>
        <dbReference type="PROSITE-ProRule" id="PRU10007"/>
    </source>
</evidence>
<protein>
    <submittedName>
        <fullName evidence="5">Succinate-semialdehyde dehydrogenase/glutarate-semialdehyde dehydrogenase</fullName>
        <ecNumber evidence="5">1.2.1.16</ecNumber>
        <ecNumber evidence="5">1.2.1.20</ecNumber>
        <ecNumber evidence="5">1.2.1.79</ecNumber>
    </submittedName>
</protein>
<dbReference type="PANTHER" id="PTHR43353:SF5">
    <property type="entry name" value="SUCCINATE-SEMIALDEHYDE DEHYDROGENASE, MITOCHONDRIAL"/>
    <property type="match status" value="1"/>
</dbReference>
<dbReference type="PROSITE" id="PS00687">
    <property type="entry name" value="ALDEHYDE_DEHYDR_GLU"/>
    <property type="match status" value="1"/>
</dbReference>
<keyword evidence="1 3" id="KW-0560">Oxidoreductase</keyword>
<gene>
    <name evidence="5" type="ORF">J2S03_001331</name>
</gene>
<evidence type="ECO:0000259" key="4">
    <source>
        <dbReference type="Pfam" id="PF00171"/>
    </source>
</evidence>
<evidence type="ECO:0000313" key="6">
    <source>
        <dbReference type="Proteomes" id="UP001232973"/>
    </source>
</evidence>
<feature type="domain" description="Aldehyde dehydrogenase" evidence="4">
    <location>
        <begin position="18"/>
        <end position="480"/>
    </location>
</feature>
<reference evidence="5 6" key="1">
    <citation type="submission" date="2023-07" db="EMBL/GenBank/DDBJ databases">
        <title>Genomic Encyclopedia of Type Strains, Phase IV (KMG-IV): sequencing the most valuable type-strain genomes for metagenomic binning, comparative biology and taxonomic classification.</title>
        <authorList>
            <person name="Goeker M."/>
        </authorList>
    </citation>
    <scope>NUCLEOTIDE SEQUENCE [LARGE SCALE GENOMIC DNA]</scope>
    <source>
        <strain evidence="5 6">DSM 4006</strain>
    </source>
</reference>
<evidence type="ECO:0000256" key="3">
    <source>
        <dbReference type="RuleBase" id="RU003345"/>
    </source>
</evidence>
<dbReference type="EC" id="1.2.1.16" evidence="5"/>
<sequence length="484" mass="51882">MRVADIVAHSAHFIGGEWVTSSREPIDVFNPASGEIVGHVQNGGKAEAELAIAAASEARHAWAAMTASERAGYLHRWAALIRAHQEEIAHLLTREQGKPLAESREEAEGAAMFIEWYAEEGKRAYGEMIPALARNKRIFVVPQPVGVAALITPWNYPATMVARKAAPALAAGCTIVLKPASQTPLTAVALIALAAEAGFPSGVVNLVTGKSSEIGAAFMRHPRVRKVSFTGSTEVGKLLIRQSADEVTRLSLELGGNAPFIVFPDADLDAAVAAAVGNKFENCGQMCNGINVMYVHEDVLEAFSAQVTERVSTLKVGFGWEAGVQLGPVIDHRAVEFIDALVREAVRDGAKVRIGGGALTKTPYQNGSFYAPTVLTDVTPEMRIAQEEVFGPVATIIGFKTEDEVLERANASEFGLAAYLFTRDVRRVFEVSERLEVGMVGVNSASLSVPQAPFGGIKQSGYGREGGHHGLEEFMEMKYISLTL</sequence>
<name>A0ABT9XHJ1_9BACL</name>
<dbReference type="CDD" id="cd07103">
    <property type="entry name" value="ALDH_F5_SSADH_GabD"/>
    <property type="match status" value="1"/>
</dbReference>
<dbReference type="SUPFAM" id="SSF53720">
    <property type="entry name" value="ALDH-like"/>
    <property type="match status" value="1"/>
</dbReference>
<dbReference type="PANTHER" id="PTHR43353">
    <property type="entry name" value="SUCCINATE-SEMIALDEHYDE DEHYDROGENASE, MITOCHONDRIAL"/>
    <property type="match status" value="1"/>
</dbReference>